<dbReference type="EMBL" id="JBEPAZ010000040">
    <property type="protein sequence ID" value="MER6432315.1"/>
    <property type="molecule type" value="Genomic_DNA"/>
</dbReference>
<accession>A0ABV1UGB7</accession>
<dbReference type="RefSeq" id="WP_351946679.1">
    <property type="nucleotide sequence ID" value="NZ_JBEOZW010000068.1"/>
</dbReference>
<sequence length="54" mass="6242">MNGRRYFEVKRGNRFEPLAVLQGEGRLILLQIPGDDPDDSIGCRFERVDDHKPD</sequence>
<gene>
    <name evidence="1" type="ORF">ABT272_32030</name>
</gene>
<evidence type="ECO:0000313" key="2">
    <source>
        <dbReference type="Proteomes" id="UP001470023"/>
    </source>
</evidence>
<evidence type="ECO:0000313" key="1">
    <source>
        <dbReference type="EMBL" id="MER6432315.1"/>
    </source>
</evidence>
<name>A0ABV1UGB7_9ACTN</name>
<proteinExistence type="predicted"/>
<reference evidence="1 2" key="1">
    <citation type="submission" date="2024-06" db="EMBL/GenBank/DDBJ databases">
        <title>The Natural Products Discovery Center: Release of the First 8490 Sequenced Strains for Exploring Actinobacteria Biosynthetic Diversity.</title>
        <authorList>
            <person name="Kalkreuter E."/>
            <person name="Kautsar S.A."/>
            <person name="Yang D."/>
            <person name="Bader C.D."/>
            <person name="Teijaro C.N."/>
            <person name="Fluegel L."/>
            <person name="Davis C.M."/>
            <person name="Simpson J.R."/>
            <person name="Lauterbach L."/>
            <person name="Steele A.D."/>
            <person name="Gui C."/>
            <person name="Meng S."/>
            <person name="Li G."/>
            <person name="Viehrig K."/>
            <person name="Ye F."/>
            <person name="Su P."/>
            <person name="Kiefer A.F."/>
            <person name="Nichols A."/>
            <person name="Cepeda A.J."/>
            <person name="Yan W."/>
            <person name="Fan B."/>
            <person name="Jiang Y."/>
            <person name="Adhikari A."/>
            <person name="Zheng C.-J."/>
            <person name="Schuster L."/>
            <person name="Cowan T.M."/>
            <person name="Smanski M.J."/>
            <person name="Chevrette M.G."/>
            <person name="De Carvalho L.P.S."/>
            <person name="Shen B."/>
        </authorList>
    </citation>
    <scope>NUCLEOTIDE SEQUENCE [LARGE SCALE GENOMIC DNA]</scope>
    <source>
        <strain evidence="1 2">NPDC001166</strain>
    </source>
</reference>
<dbReference type="Proteomes" id="UP001470023">
    <property type="component" value="Unassembled WGS sequence"/>
</dbReference>
<protein>
    <submittedName>
        <fullName evidence="1">Uncharacterized protein</fullName>
    </submittedName>
</protein>
<comment type="caution">
    <text evidence="1">The sequence shown here is derived from an EMBL/GenBank/DDBJ whole genome shotgun (WGS) entry which is preliminary data.</text>
</comment>
<keyword evidence="2" id="KW-1185">Reference proteome</keyword>
<organism evidence="1 2">
    <name type="scientific">Streptomyces sp. 900105245</name>
    <dbReference type="NCBI Taxonomy" id="3154379"/>
    <lineage>
        <taxon>Bacteria</taxon>
        <taxon>Bacillati</taxon>
        <taxon>Actinomycetota</taxon>
        <taxon>Actinomycetes</taxon>
        <taxon>Kitasatosporales</taxon>
        <taxon>Streptomycetaceae</taxon>
        <taxon>Streptomyces</taxon>
    </lineage>
</organism>